<evidence type="ECO:0000256" key="2">
    <source>
        <dbReference type="ARBA" id="ARBA00023134"/>
    </source>
</evidence>
<dbReference type="EMBL" id="JADGIZ020000055">
    <property type="protein sequence ID" value="KAL2912936.1"/>
    <property type="molecule type" value="Genomic_DNA"/>
</dbReference>
<accession>A0ABR4N082</accession>
<dbReference type="CDD" id="cd01856">
    <property type="entry name" value="YlqF"/>
    <property type="match status" value="1"/>
</dbReference>
<sequence length="370" mass="40908">MHSRALSTLSRRAAQAAAGAPTPAAAAVPPANPGFRTEFSYDKAIFWYPSHQTKALRQLKDGIHHIDVVVEVRDARIPVTSINRQFDGFLASRERIVVYNKCDLANSNMRKPLTDALREYRNEEPIFTTANKGMHVKKILEAAIEKCKVDPERFPYLSMIVVGIPNVGKSSLINALRHLGVRKGKVTAVGKLAGVTTAIQTRVKIFEDPPIYLVDTPGIFDPHVSTPIEGLKISLTGKLSASPYPSILGLPEPTDQIFDVLKHICRQQRFFHNTKGRMFNLSAPPSLRDGAASALRDDDLESVPDFALDTDQAARYLLDKYREGVFGPLTLDDCSPESLKQALTDPRFDISRDADKDALFGSEDEPRSDS</sequence>
<dbReference type="Gene3D" id="3.40.50.300">
    <property type="entry name" value="P-loop containing nucleotide triphosphate hydrolases"/>
    <property type="match status" value="1"/>
</dbReference>
<dbReference type="SUPFAM" id="SSF52540">
    <property type="entry name" value="P-loop containing nucleoside triphosphate hydrolases"/>
    <property type="match status" value="1"/>
</dbReference>
<evidence type="ECO:0000313" key="5">
    <source>
        <dbReference type="Proteomes" id="UP001527925"/>
    </source>
</evidence>
<gene>
    <name evidence="4" type="primary">mtg1</name>
    <name evidence="4" type="ORF">HK105_207607</name>
</gene>
<organism evidence="4 5">
    <name type="scientific">Polyrhizophydium stewartii</name>
    <dbReference type="NCBI Taxonomy" id="2732419"/>
    <lineage>
        <taxon>Eukaryota</taxon>
        <taxon>Fungi</taxon>
        <taxon>Fungi incertae sedis</taxon>
        <taxon>Chytridiomycota</taxon>
        <taxon>Chytridiomycota incertae sedis</taxon>
        <taxon>Chytridiomycetes</taxon>
        <taxon>Rhizophydiales</taxon>
        <taxon>Rhizophydiales incertae sedis</taxon>
        <taxon>Polyrhizophydium</taxon>
    </lineage>
</organism>
<dbReference type="PANTHER" id="PTHR45782:SF4">
    <property type="entry name" value="MITOCHONDRIAL RIBOSOME-ASSOCIATED GTPASE 1"/>
    <property type="match status" value="1"/>
</dbReference>
<dbReference type="InterPro" id="IPR027417">
    <property type="entry name" value="P-loop_NTPase"/>
</dbReference>
<dbReference type="InterPro" id="IPR030378">
    <property type="entry name" value="G_CP_dom"/>
</dbReference>
<dbReference type="InterPro" id="IPR006073">
    <property type="entry name" value="GTP-bd"/>
</dbReference>
<keyword evidence="1" id="KW-0547">Nucleotide-binding</keyword>
<reference evidence="4 5" key="1">
    <citation type="submission" date="2023-09" db="EMBL/GenBank/DDBJ databases">
        <title>Pangenome analysis of Batrachochytrium dendrobatidis and related Chytrids.</title>
        <authorList>
            <person name="Yacoub M.N."/>
            <person name="Stajich J.E."/>
            <person name="James T.Y."/>
        </authorList>
    </citation>
    <scope>NUCLEOTIDE SEQUENCE [LARGE SCALE GENOMIC DNA]</scope>
    <source>
        <strain evidence="4 5">JEL0888</strain>
    </source>
</reference>
<proteinExistence type="predicted"/>
<keyword evidence="5" id="KW-1185">Reference proteome</keyword>
<dbReference type="PANTHER" id="PTHR45782">
    <property type="entry name" value="MITOCHONDRIAL RIBOSOME-ASSOCIATED GTPASE 1"/>
    <property type="match status" value="1"/>
</dbReference>
<dbReference type="Proteomes" id="UP001527925">
    <property type="component" value="Unassembled WGS sequence"/>
</dbReference>
<dbReference type="Pfam" id="PF01926">
    <property type="entry name" value="MMR_HSR1"/>
    <property type="match status" value="1"/>
</dbReference>
<protein>
    <submittedName>
        <fullName evidence="4">Mitochondrial GTPase 1</fullName>
    </submittedName>
</protein>
<evidence type="ECO:0000259" key="3">
    <source>
        <dbReference type="PROSITE" id="PS51721"/>
    </source>
</evidence>
<name>A0ABR4N082_9FUNG</name>
<evidence type="ECO:0000256" key="1">
    <source>
        <dbReference type="ARBA" id="ARBA00022741"/>
    </source>
</evidence>
<evidence type="ECO:0000313" key="4">
    <source>
        <dbReference type="EMBL" id="KAL2912936.1"/>
    </source>
</evidence>
<comment type="caution">
    <text evidence="4">The sequence shown here is derived from an EMBL/GenBank/DDBJ whole genome shotgun (WGS) entry which is preliminary data.</text>
</comment>
<feature type="domain" description="CP-type G" evidence="3">
    <location>
        <begin position="53"/>
        <end position="222"/>
    </location>
</feature>
<keyword evidence="2" id="KW-0342">GTP-binding</keyword>
<dbReference type="PROSITE" id="PS51721">
    <property type="entry name" value="G_CP"/>
    <property type="match status" value="1"/>
</dbReference>